<evidence type="ECO:0000256" key="1">
    <source>
        <dbReference type="SAM" id="MobiDB-lite"/>
    </source>
</evidence>
<accession>A0A9Q8S982</accession>
<dbReference type="EMBL" id="CP019471">
    <property type="protein sequence ID" value="UQC73516.1"/>
    <property type="molecule type" value="Genomic_DNA"/>
</dbReference>
<evidence type="ECO:0000313" key="3">
    <source>
        <dbReference type="Proteomes" id="UP000830671"/>
    </source>
</evidence>
<protein>
    <submittedName>
        <fullName evidence="2">Uncharacterized protein</fullName>
    </submittedName>
</protein>
<organism evidence="2 3">
    <name type="scientific">Colletotrichum lupini</name>
    <dbReference type="NCBI Taxonomy" id="145971"/>
    <lineage>
        <taxon>Eukaryota</taxon>
        <taxon>Fungi</taxon>
        <taxon>Dikarya</taxon>
        <taxon>Ascomycota</taxon>
        <taxon>Pezizomycotina</taxon>
        <taxon>Sordariomycetes</taxon>
        <taxon>Hypocreomycetidae</taxon>
        <taxon>Glomerellales</taxon>
        <taxon>Glomerellaceae</taxon>
        <taxon>Colletotrichum</taxon>
        <taxon>Colletotrichum acutatum species complex</taxon>
    </lineage>
</organism>
<dbReference type="RefSeq" id="XP_049135170.1">
    <property type="nucleotide sequence ID" value="XM_049279213.1"/>
</dbReference>
<dbReference type="GeneID" id="73334223"/>
<keyword evidence="3" id="KW-1185">Reference proteome</keyword>
<dbReference type="Proteomes" id="UP000830671">
    <property type="component" value="Chromosome 1"/>
</dbReference>
<evidence type="ECO:0000313" key="2">
    <source>
        <dbReference type="EMBL" id="UQC73516.1"/>
    </source>
</evidence>
<sequence>MDFQLSMTAKQEDSDQTTTTQQMHMDESRLRYEFKLTLVNSVEIRYDADMLRKSPLFLVKIVILA</sequence>
<dbReference type="AlphaFoldDB" id="A0A9Q8S982"/>
<reference evidence="2" key="1">
    <citation type="journal article" date="2021" name="Mol. Plant Microbe Interact.">
        <title>Complete Genome Sequence of the Plant-Pathogenic Fungus Colletotrichum lupini.</title>
        <authorList>
            <person name="Baroncelli R."/>
            <person name="Pensec F."/>
            <person name="Da Lio D."/>
            <person name="Boufleur T."/>
            <person name="Vicente I."/>
            <person name="Sarrocco S."/>
            <person name="Picot A."/>
            <person name="Baraldi E."/>
            <person name="Sukno S."/>
            <person name="Thon M."/>
            <person name="Le Floch G."/>
        </authorList>
    </citation>
    <scope>NUCLEOTIDE SEQUENCE</scope>
    <source>
        <strain evidence="2">IMI 504893</strain>
    </source>
</reference>
<proteinExistence type="predicted"/>
<dbReference type="KEGG" id="clup:CLUP02_00161"/>
<name>A0A9Q8S982_9PEZI</name>
<feature type="region of interest" description="Disordered" evidence="1">
    <location>
        <begin position="1"/>
        <end position="24"/>
    </location>
</feature>
<gene>
    <name evidence="2" type="ORF">CLUP02_00161</name>
</gene>